<gene>
    <name evidence="6" type="ORF">FNH05_22170</name>
</gene>
<evidence type="ECO:0000256" key="2">
    <source>
        <dbReference type="ARBA" id="ARBA00012737"/>
    </source>
</evidence>
<keyword evidence="3" id="KW-0061">Asparagine biosynthesis</keyword>
<dbReference type="Proteomes" id="UP000320011">
    <property type="component" value="Unassembled WGS sequence"/>
</dbReference>
<dbReference type="InterPro" id="IPR001962">
    <property type="entry name" value="Asn_synthase"/>
</dbReference>
<dbReference type="SUPFAM" id="SSF52402">
    <property type="entry name" value="Adenine nucleotide alpha hydrolases-like"/>
    <property type="match status" value="1"/>
</dbReference>
<evidence type="ECO:0000259" key="5">
    <source>
        <dbReference type="Pfam" id="PF00733"/>
    </source>
</evidence>
<dbReference type="InterPro" id="IPR051786">
    <property type="entry name" value="ASN_synthetase/amidase"/>
</dbReference>
<feature type="domain" description="Asparagine synthetase" evidence="5">
    <location>
        <begin position="204"/>
        <end position="578"/>
    </location>
</feature>
<evidence type="ECO:0000256" key="1">
    <source>
        <dbReference type="ARBA" id="ARBA00005187"/>
    </source>
</evidence>
<comment type="catalytic activity">
    <reaction evidence="4">
        <text>L-aspartate + L-glutamine + ATP + H2O = L-asparagine + L-glutamate + AMP + diphosphate + H(+)</text>
        <dbReference type="Rhea" id="RHEA:12228"/>
        <dbReference type="ChEBI" id="CHEBI:15377"/>
        <dbReference type="ChEBI" id="CHEBI:15378"/>
        <dbReference type="ChEBI" id="CHEBI:29985"/>
        <dbReference type="ChEBI" id="CHEBI:29991"/>
        <dbReference type="ChEBI" id="CHEBI:30616"/>
        <dbReference type="ChEBI" id="CHEBI:33019"/>
        <dbReference type="ChEBI" id="CHEBI:58048"/>
        <dbReference type="ChEBI" id="CHEBI:58359"/>
        <dbReference type="ChEBI" id="CHEBI:456215"/>
        <dbReference type="EC" id="6.3.5.4"/>
    </reaction>
</comment>
<organism evidence="6 7">
    <name type="scientific">Amycolatopsis rhizosphaerae</name>
    <dbReference type="NCBI Taxonomy" id="2053003"/>
    <lineage>
        <taxon>Bacteria</taxon>
        <taxon>Bacillati</taxon>
        <taxon>Actinomycetota</taxon>
        <taxon>Actinomycetes</taxon>
        <taxon>Pseudonocardiales</taxon>
        <taxon>Pseudonocardiaceae</taxon>
        <taxon>Amycolatopsis</taxon>
    </lineage>
</organism>
<name>A0A558C4W4_9PSEU</name>
<accession>A0A558C4W4</accession>
<evidence type="ECO:0000256" key="3">
    <source>
        <dbReference type="ARBA" id="ARBA00022888"/>
    </source>
</evidence>
<dbReference type="EC" id="6.3.5.4" evidence="2"/>
<dbReference type="GO" id="GO:0004066">
    <property type="term" value="F:asparagine synthase (glutamine-hydrolyzing) activity"/>
    <property type="evidence" value="ECO:0007669"/>
    <property type="project" value="UniProtKB-EC"/>
</dbReference>
<keyword evidence="7" id="KW-1185">Reference proteome</keyword>
<evidence type="ECO:0000313" key="6">
    <source>
        <dbReference type="EMBL" id="TVT43831.1"/>
    </source>
</evidence>
<dbReference type="RefSeq" id="WP_144590634.1">
    <property type="nucleotide sequence ID" value="NZ_VJWX01000241.1"/>
</dbReference>
<dbReference type="PANTHER" id="PTHR43284:SF1">
    <property type="entry name" value="ASPARAGINE SYNTHETASE"/>
    <property type="match status" value="1"/>
</dbReference>
<sequence length="608" mass="65461">MWWSASSADRGVFPTPPADERPNWTVVDAGWLRLRHGQFGPSAGLRRVDVAGCCLLVIGFCVTPSGELSGIAARVAGGDGSALARVRGSRVVIAVRRDDLLVMGDLAGQHVVFFARTDDGEVVLGSHASELAHHTDRSLDPSWLAARLLVPNASDVWWTGSPWRGVRAVRPGWALRLTREGQATTTCLDSFPQPHGRLRKAGTELRTALTESVRNRVAAASRPTVDLSGGLDSSTVAVLAAGAAMEQVPAITLTADGVEDVEIAAAVARAVPGLAHEQWPIPDAVLPYSGLDAVPVVDEPDSNVATLARSRWWLRLLAEFGSDLHLSGDGGDAVLIALPAYLADLACPRRLPELWRHVAGWARLRHQAPHALVRAASAVRRTSYRAALQAEAKRLRGVAPSASGWARLVAWVEHSRVAEWMTPTARNAVAQRLDEHADAHPSPVVPGELGIGDALSWLSLATFGRAQRLYTDLAATMGVDHHAPYLDDTVVRACWSVAASLRTTPDRAKPLLRYAMGELVPPQLIGRRTKGDYTALVYRGLRENAPMLREVLTRSRLAELGIINDRAIQTAIDRAAAGVPIPLGAFDAVVGTELWLRGQERNRHACLD</sequence>
<protein>
    <recommendedName>
        <fullName evidence="2">asparagine synthase (glutamine-hydrolyzing)</fullName>
        <ecNumber evidence="2">6.3.5.4</ecNumber>
    </recommendedName>
</protein>
<dbReference type="NCBIfam" id="NF033561">
    <property type="entry name" value="macrolact_Ik_Al"/>
    <property type="match status" value="1"/>
</dbReference>
<evidence type="ECO:0000256" key="4">
    <source>
        <dbReference type="ARBA" id="ARBA00048741"/>
    </source>
</evidence>
<keyword evidence="3" id="KW-0028">Amino-acid biosynthesis</keyword>
<reference evidence="6 7" key="2">
    <citation type="submission" date="2019-08" db="EMBL/GenBank/DDBJ databases">
        <title>Amycolatopsis acidicola sp. nov., isolated from peat swamp forest soil.</title>
        <authorList>
            <person name="Srisuk N."/>
        </authorList>
    </citation>
    <scope>NUCLEOTIDE SEQUENCE [LARGE SCALE GENOMIC DNA]</scope>
    <source>
        <strain evidence="6 7">TBRC 6029</strain>
    </source>
</reference>
<dbReference type="InterPro" id="IPR014729">
    <property type="entry name" value="Rossmann-like_a/b/a_fold"/>
</dbReference>
<dbReference type="Pfam" id="PF00733">
    <property type="entry name" value="Asn_synthase"/>
    <property type="match status" value="1"/>
</dbReference>
<comment type="caution">
    <text evidence="6">The sequence shown here is derived from an EMBL/GenBank/DDBJ whole genome shotgun (WGS) entry which is preliminary data.</text>
</comment>
<dbReference type="GO" id="GO:0006529">
    <property type="term" value="P:asparagine biosynthetic process"/>
    <property type="evidence" value="ECO:0007669"/>
    <property type="project" value="UniProtKB-KW"/>
</dbReference>
<reference evidence="6 7" key="1">
    <citation type="submission" date="2019-07" db="EMBL/GenBank/DDBJ databases">
        <authorList>
            <person name="Duangmal K."/>
            <person name="Teo W.F.A."/>
        </authorList>
    </citation>
    <scope>NUCLEOTIDE SEQUENCE [LARGE SCALE GENOMIC DNA]</scope>
    <source>
        <strain evidence="6 7">TBRC 6029</strain>
    </source>
</reference>
<dbReference type="Gene3D" id="3.40.50.620">
    <property type="entry name" value="HUPs"/>
    <property type="match status" value="2"/>
</dbReference>
<dbReference type="OrthoDB" id="7053173at2"/>
<dbReference type="AlphaFoldDB" id="A0A558C4W4"/>
<evidence type="ECO:0000313" key="7">
    <source>
        <dbReference type="Proteomes" id="UP000320011"/>
    </source>
</evidence>
<dbReference type="PANTHER" id="PTHR43284">
    <property type="entry name" value="ASPARAGINE SYNTHETASE (GLUTAMINE-HYDROLYZING)"/>
    <property type="match status" value="1"/>
</dbReference>
<proteinExistence type="predicted"/>
<dbReference type="EMBL" id="VJWX01000241">
    <property type="protein sequence ID" value="TVT43831.1"/>
    <property type="molecule type" value="Genomic_DNA"/>
</dbReference>
<comment type="pathway">
    <text evidence="1">Amino-acid biosynthesis; L-asparagine biosynthesis; L-asparagine from L-aspartate (L-Gln route): step 1/1.</text>
</comment>